<evidence type="ECO:0000256" key="5">
    <source>
        <dbReference type="ARBA" id="ARBA00022643"/>
    </source>
</evidence>
<evidence type="ECO:0000256" key="1">
    <source>
        <dbReference type="ARBA" id="ARBA00001917"/>
    </source>
</evidence>
<comment type="caution">
    <text evidence="9">The sequence shown here is derived from an EMBL/GenBank/DDBJ whole genome shotgun (WGS) entry which is preliminary data.</text>
</comment>
<feature type="domain" description="Flavodoxin-like" evidence="8">
    <location>
        <begin position="4"/>
        <end position="141"/>
    </location>
</feature>
<dbReference type="NCBIfam" id="NF004049">
    <property type="entry name" value="PRK05568.1"/>
    <property type="match status" value="1"/>
</dbReference>
<comment type="similarity">
    <text evidence="2 7">Belongs to the flavodoxin family.</text>
</comment>
<dbReference type="InterPro" id="IPR008254">
    <property type="entry name" value="Flavodoxin/NO_synth"/>
</dbReference>
<keyword evidence="10" id="KW-1185">Reference proteome</keyword>
<name>F1TCM0_9FIRM</name>
<dbReference type="GO" id="GO:0016651">
    <property type="term" value="F:oxidoreductase activity, acting on NAD(P)H"/>
    <property type="evidence" value="ECO:0007669"/>
    <property type="project" value="UniProtKB-ARBA"/>
</dbReference>
<dbReference type="GO" id="GO:0009055">
    <property type="term" value="F:electron transfer activity"/>
    <property type="evidence" value="ECO:0007669"/>
    <property type="project" value="UniProtKB-UniRule"/>
</dbReference>
<dbReference type="RefSeq" id="WP_004619073.1">
    <property type="nucleotide sequence ID" value="NZ_ACXX02000006.1"/>
</dbReference>
<keyword evidence="3 7" id="KW-0813">Transport</keyword>
<dbReference type="AlphaFoldDB" id="F1TCM0"/>
<dbReference type="EMBL" id="ACXX02000006">
    <property type="protein sequence ID" value="EGD47737.1"/>
    <property type="molecule type" value="Genomic_DNA"/>
</dbReference>
<dbReference type="Pfam" id="PF00258">
    <property type="entry name" value="Flavodoxin_1"/>
    <property type="match status" value="1"/>
</dbReference>
<evidence type="ECO:0000259" key="8">
    <source>
        <dbReference type="PROSITE" id="PS50902"/>
    </source>
</evidence>
<dbReference type="GO" id="GO:0010181">
    <property type="term" value="F:FMN binding"/>
    <property type="evidence" value="ECO:0007669"/>
    <property type="project" value="UniProtKB-UniRule"/>
</dbReference>
<dbReference type="PANTHER" id="PTHR43717">
    <property type="entry name" value="ANAEROBIC NITRIC OXIDE REDUCTASE FLAVORUBREDOXIN"/>
    <property type="match status" value="1"/>
</dbReference>
<evidence type="ECO:0000313" key="10">
    <source>
        <dbReference type="Proteomes" id="UP000003860"/>
    </source>
</evidence>
<organism evidence="9 10">
    <name type="scientific">Ruminiclostridium papyrosolvens DSM 2782</name>
    <dbReference type="NCBI Taxonomy" id="588581"/>
    <lineage>
        <taxon>Bacteria</taxon>
        <taxon>Bacillati</taxon>
        <taxon>Bacillota</taxon>
        <taxon>Clostridia</taxon>
        <taxon>Eubacteriales</taxon>
        <taxon>Oscillospiraceae</taxon>
        <taxon>Ruminiclostridium</taxon>
    </lineage>
</organism>
<dbReference type="NCBIfam" id="TIGR01753">
    <property type="entry name" value="flav_short"/>
    <property type="match status" value="1"/>
</dbReference>
<dbReference type="OrthoDB" id="9790745at2"/>
<dbReference type="Proteomes" id="UP000003860">
    <property type="component" value="Unassembled WGS sequence"/>
</dbReference>
<keyword evidence="4 7" id="KW-0285">Flavoprotein</keyword>
<dbReference type="SUPFAM" id="SSF52218">
    <property type="entry name" value="Flavoproteins"/>
    <property type="match status" value="1"/>
</dbReference>
<dbReference type="Gene3D" id="3.40.50.360">
    <property type="match status" value="1"/>
</dbReference>
<evidence type="ECO:0000256" key="6">
    <source>
        <dbReference type="ARBA" id="ARBA00022982"/>
    </source>
</evidence>
<dbReference type="PROSITE" id="PS00201">
    <property type="entry name" value="FLAVODOXIN"/>
    <property type="match status" value="1"/>
</dbReference>
<dbReference type="STRING" id="588581.Cpap_2140"/>
<dbReference type="InterPro" id="IPR010087">
    <property type="entry name" value="Flav_short"/>
</dbReference>
<comment type="function">
    <text evidence="7">Low-potential electron donor to a number of redox enzymes.</text>
</comment>
<dbReference type="NCBIfam" id="NF004050">
    <property type="entry name" value="PRK05569.1"/>
    <property type="match status" value="1"/>
</dbReference>
<protein>
    <recommendedName>
        <fullName evidence="7">Flavodoxin</fullName>
    </recommendedName>
</protein>
<evidence type="ECO:0000313" key="9">
    <source>
        <dbReference type="EMBL" id="EGD47737.1"/>
    </source>
</evidence>
<evidence type="ECO:0000256" key="7">
    <source>
        <dbReference type="RuleBase" id="RU367037"/>
    </source>
</evidence>
<gene>
    <name evidence="9" type="ORF">Cpap_2140</name>
</gene>
<reference evidence="9" key="2">
    <citation type="submission" date="2011-01" db="EMBL/GenBank/DDBJ databases">
        <title>The Non-contiguous Finished genome of Clostridium papyrosolvens.</title>
        <authorList>
            <person name="Lucas S."/>
            <person name="Copeland A."/>
            <person name="Lapidus A."/>
            <person name="Cheng J.-F."/>
            <person name="Goodwin L."/>
            <person name="Pitluck S."/>
            <person name="Misra M."/>
            <person name="Chertkov O."/>
            <person name="Detter J.C."/>
            <person name="Han C."/>
            <person name="Tapia R."/>
            <person name="Land M."/>
            <person name="Hauser L."/>
            <person name="Kyrpides N."/>
            <person name="Ivanova N."/>
            <person name="Pagani I."/>
            <person name="Mouttaki H."/>
            <person name="He Z."/>
            <person name="Zhou J."/>
            <person name="Hemme C.L."/>
            <person name="Woyke T."/>
        </authorList>
    </citation>
    <scope>NUCLEOTIDE SEQUENCE [LARGE SCALE GENOMIC DNA]</scope>
    <source>
        <strain evidence="9">DSM 2782</strain>
    </source>
</reference>
<evidence type="ECO:0000256" key="2">
    <source>
        <dbReference type="ARBA" id="ARBA00005267"/>
    </source>
</evidence>
<keyword evidence="5 7" id="KW-0288">FMN</keyword>
<dbReference type="PROSITE" id="PS50902">
    <property type="entry name" value="FLAVODOXIN_LIKE"/>
    <property type="match status" value="1"/>
</dbReference>
<sequence>MKKISVIFWSGTGNTQKMAMAVAEGASCNDAEVIVKQVSDATVNDVINADVVALGCPSMGCEVLEETEMEPFVESLEKADLKGKKMVLFGSYDWGTGQWMEDWSERMSGLGAILLTEGLIIHNEPDDNGILECKELGKKLLEA</sequence>
<evidence type="ECO:0000256" key="3">
    <source>
        <dbReference type="ARBA" id="ARBA00022448"/>
    </source>
</evidence>
<dbReference type="PANTHER" id="PTHR43717:SF1">
    <property type="entry name" value="ANAEROBIC NITRIC OXIDE REDUCTASE FLAVORUBREDOXIN"/>
    <property type="match status" value="1"/>
</dbReference>
<comment type="cofactor">
    <cofactor evidence="1 7">
        <name>FMN</name>
        <dbReference type="ChEBI" id="CHEBI:58210"/>
    </cofactor>
</comment>
<dbReference type="InterPro" id="IPR001226">
    <property type="entry name" value="Flavodoxin_CS"/>
</dbReference>
<reference evidence="9" key="1">
    <citation type="submission" date="2009-07" db="EMBL/GenBank/DDBJ databases">
        <authorList>
            <consortium name="US DOE Joint Genome Institute (JGI-PGF)"/>
            <person name="Lucas S."/>
            <person name="Copeland A."/>
            <person name="Lapidus A."/>
            <person name="Glavina del Rio T."/>
            <person name="Tice H."/>
            <person name="Bruce D."/>
            <person name="Goodwin L."/>
            <person name="Pitluck S."/>
            <person name="Larimer F."/>
            <person name="Land M.L."/>
            <person name="Mouttaki H."/>
            <person name="He Z."/>
            <person name="Zhou J."/>
            <person name="Hemme C.L."/>
        </authorList>
    </citation>
    <scope>NUCLEOTIDE SEQUENCE [LARGE SCALE GENOMIC DNA]</scope>
    <source>
        <strain evidence="9">DSM 2782</strain>
    </source>
</reference>
<dbReference type="eggNOG" id="COG0716">
    <property type="taxonomic scope" value="Bacteria"/>
</dbReference>
<keyword evidence="6 7" id="KW-0249">Electron transport</keyword>
<accession>F1TCM0</accession>
<dbReference type="InterPro" id="IPR029039">
    <property type="entry name" value="Flavoprotein-like_sf"/>
</dbReference>
<proteinExistence type="inferred from homology"/>
<evidence type="ECO:0000256" key="4">
    <source>
        <dbReference type="ARBA" id="ARBA00022630"/>
    </source>
</evidence>